<sequence length="138" mass="14852">MGSPSAQPLTLPSALCFPSKQSCRPIAACLKTTSSLGIPDENGYSLGDSVPSPSSSSSSHAEAASDIRLPRRNLLVQFTCNLCGERTQRIINRVAYDRGTVFLQCAGCKVYHKLVDNLNLVVEYDLRDDRDTSDDAGG</sequence>
<dbReference type="GO" id="GO:0030150">
    <property type="term" value="P:protein import into mitochondrial matrix"/>
    <property type="evidence" value="ECO:0007669"/>
    <property type="project" value="TreeGrafter"/>
</dbReference>
<keyword evidence="1" id="KW-0863">Zinc-finger</keyword>
<proteinExistence type="predicted"/>
<dbReference type="Proteomes" id="UP000663760">
    <property type="component" value="Chromosome 9"/>
</dbReference>
<keyword evidence="1" id="KW-0479">Metal-binding</keyword>
<keyword evidence="1" id="KW-0862">Zinc</keyword>
<dbReference type="GO" id="GO:0006457">
    <property type="term" value="P:protein folding"/>
    <property type="evidence" value="ECO:0007669"/>
    <property type="project" value="TreeGrafter"/>
</dbReference>
<evidence type="ECO:0000256" key="2">
    <source>
        <dbReference type="SAM" id="MobiDB-lite"/>
    </source>
</evidence>
<dbReference type="GO" id="GO:0005739">
    <property type="term" value="C:mitochondrion"/>
    <property type="evidence" value="ECO:0007669"/>
    <property type="project" value="TreeGrafter"/>
</dbReference>
<organism evidence="4 5">
    <name type="scientific">Spirodela intermedia</name>
    <name type="common">Intermediate duckweed</name>
    <dbReference type="NCBI Taxonomy" id="51605"/>
    <lineage>
        <taxon>Eukaryota</taxon>
        <taxon>Viridiplantae</taxon>
        <taxon>Streptophyta</taxon>
        <taxon>Embryophyta</taxon>
        <taxon>Tracheophyta</taxon>
        <taxon>Spermatophyta</taxon>
        <taxon>Magnoliopsida</taxon>
        <taxon>Liliopsida</taxon>
        <taxon>Araceae</taxon>
        <taxon>Lemnoideae</taxon>
        <taxon>Spirodela</taxon>
    </lineage>
</organism>
<feature type="compositionally biased region" description="Low complexity" evidence="2">
    <location>
        <begin position="49"/>
        <end position="59"/>
    </location>
</feature>
<reference evidence="4" key="1">
    <citation type="submission" date="2020-02" db="EMBL/GenBank/DDBJ databases">
        <authorList>
            <person name="Scholz U."/>
            <person name="Mascher M."/>
            <person name="Fiebig A."/>
        </authorList>
    </citation>
    <scope>NUCLEOTIDE SEQUENCE</scope>
</reference>
<dbReference type="PANTHER" id="PTHR20922:SF19">
    <property type="entry name" value="F24J5.3"/>
    <property type="match status" value="1"/>
</dbReference>
<feature type="region of interest" description="Disordered" evidence="2">
    <location>
        <begin position="36"/>
        <end position="65"/>
    </location>
</feature>
<dbReference type="InterPro" id="IPR024158">
    <property type="entry name" value="Mt_import_TIM15"/>
</dbReference>
<dbReference type="EMBL" id="LR746272">
    <property type="protein sequence ID" value="CAA7402227.1"/>
    <property type="molecule type" value="Genomic_DNA"/>
</dbReference>
<dbReference type="PANTHER" id="PTHR20922">
    <property type="entry name" value="DNL-TYPE ZINC FINGER PROTEIN"/>
    <property type="match status" value="1"/>
</dbReference>
<dbReference type="AlphaFoldDB" id="A0A7I8KWN5"/>
<dbReference type="GO" id="GO:0051087">
    <property type="term" value="F:protein-folding chaperone binding"/>
    <property type="evidence" value="ECO:0007669"/>
    <property type="project" value="TreeGrafter"/>
</dbReference>
<evidence type="ECO:0000256" key="1">
    <source>
        <dbReference type="PROSITE-ProRule" id="PRU00834"/>
    </source>
</evidence>
<dbReference type="GO" id="GO:0008270">
    <property type="term" value="F:zinc ion binding"/>
    <property type="evidence" value="ECO:0007669"/>
    <property type="project" value="UniProtKB-KW"/>
</dbReference>
<evidence type="ECO:0000313" key="4">
    <source>
        <dbReference type="EMBL" id="CAA7402227.1"/>
    </source>
</evidence>
<feature type="domain" description="DNL-type" evidence="3">
    <location>
        <begin position="69"/>
        <end position="138"/>
    </location>
</feature>
<evidence type="ECO:0000259" key="3">
    <source>
        <dbReference type="PROSITE" id="PS51501"/>
    </source>
</evidence>
<dbReference type="InterPro" id="IPR007853">
    <property type="entry name" value="Znf_DNL-typ"/>
</dbReference>
<accession>A0A7I8KWN5</accession>
<gene>
    <name evidence="4" type="ORF">SI8410_09012905</name>
</gene>
<name>A0A7I8KWN5_SPIIN</name>
<keyword evidence="5" id="KW-1185">Reference proteome</keyword>
<protein>
    <recommendedName>
        <fullName evidence="3">DNL-type domain-containing protein</fullName>
    </recommendedName>
</protein>
<evidence type="ECO:0000313" key="5">
    <source>
        <dbReference type="Proteomes" id="UP000663760"/>
    </source>
</evidence>
<dbReference type="Pfam" id="PF05180">
    <property type="entry name" value="zf-DNL"/>
    <property type="match status" value="1"/>
</dbReference>
<dbReference type="GO" id="GO:0050821">
    <property type="term" value="P:protein stabilization"/>
    <property type="evidence" value="ECO:0007669"/>
    <property type="project" value="TreeGrafter"/>
</dbReference>
<dbReference type="OrthoDB" id="512667at2759"/>
<dbReference type="PROSITE" id="PS51501">
    <property type="entry name" value="ZF_DNL"/>
    <property type="match status" value="1"/>
</dbReference>